<dbReference type="GO" id="GO:0008270">
    <property type="term" value="F:zinc ion binding"/>
    <property type="evidence" value="ECO:0007669"/>
    <property type="project" value="UniProtKB-UniRule"/>
</dbReference>
<dbReference type="Proteomes" id="UP001596406">
    <property type="component" value="Unassembled WGS sequence"/>
</dbReference>
<keyword evidence="7" id="KW-1185">Reference proteome</keyword>
<gene>
    <name evidence="4" type="primary">dtdA</name>
    <name evidence="6" type="ORF">ACFQHK_07795</name>
</gene>
<dbReference type="Pfam" id="PF04414">
    <property type="entry name" value="tRNA_deacylase"/>
    <property type="match status" value="1"/>
</dbReference>
<dbReference type="PANTHER" id="PTHR34667:SF1">
    <property type="entry name" value="D-AMINOACYL-TRNA DEACYLASE"/>
    <property type="match status" value="1"/>
</dbReference>
<comment type="catalytic activity">
    <reaction evidence="4">
        <text>glycyl-tRNA(Ala) + H2O = tRNA(Ala) + glycine + H(+)</text>
        <dbReference type="Rhea" id="RHEA:53744"/>
        <dbReference type="Rhea" id="RHEA-COMP:9657"/>
        <dbReference type="Rhea" id="RHEA-COMP:13640"/>
        <dbReference type="ChEBI" id="CHEBI:15377"/>
        <dbReference type="ChEBI" id="CHEBI:15378"/>
        <dbReference type="ChEBI" id="CHEBI:57305"/>
        <dbReference type="ChEBI" id="CHEBI:78442"/>
        <dbReference type="ChEBI" id="CHEBI:78522"/>
        <dbReference type="EC" id="3.1.1.96"/>
    </reaction>
</comment>
<proteinExistence type="inferred from homology"/>
<feature type="region of interest" description="Disordered" evidence="5">
    <location>
        <begin position="421"/>
        <end position="452"/>
    </location>
</feature>
<dbReference type="AlphaFoldDB" id="A0ABD5UCF3"/>
<comment type="function">
    <text evidence="4">D-aminoacyl-tRNA deacylase with broad substrate specificity. By recycling D-aminoacyl-tRNA to D-amino acids and free tRNA molecules, this enzyme counteracts the toxicity associated with the formation of D-aminoacyl-tRNA entities in vivo.</text>
</comment>
<dbReference type="EMBL" id="JBHSXM010000001">
    <property type="protein sequence ID" value="MFC6836409.1"/>
    <property type="molecule type" value="Genomic_DNA"/>
</dbReference>
<dbReference type="HAMAP" id="MF_00562">
    <property type="entry name" value="Deacylase_DtdA"/>
    <property type="match status" value="1"/>
</dbReference>
<evidence type="ECO:0000256" key="2">
    <source>
        <dbReference type="ARBA" id="ARBA00022801"/>
    </source>
</evidence>
<comment type="caution">
    <text evidence="6">The sequence shown here is derived from an EMBL/GenBank/DDBJ whole genome shotgun (WGS) entry which is preliminary data.</text>
</comment>
<dbReference type="GO" id="GO:0019478">
    <property type="term" value="P:D-amino acid catabolic process"/>
    <property type="evidence" value="ECO:0007669"/>
    <property type="project" value="UniProtKB-UniRule"/>
</dbReference>
<dbReference type="Gene3D" id="3.40.50.10700">
    <property type="entry name" value="AF0625-like"/>
    <property type="match status" value="1"/>
</dbReference>
<evidence type="ECO:0000313" key="6">
    <source>
        <dbReference type="EMBL" id="MFC6836409.1"/>
    </source>
</evidence>
<evidence type="ECO:0000256" key="4">
    <source>
        <dbReference type="HAMAP-Rule" id="MF_00562"/>
    </source>
</evidence>
<evidence type="ECO:0000313" key="7">
    <source>
        <dbReference type="Proteomes" id="UP001596406"/>
    </source>
</evidence>
<dbReference type="InterPro" id="IPR018033">
    <property type="entry name" value="Deacylase_DtdA_archaea"/>
</dbReference>
<comment type="cofactor">
    <cofactor evidence="4">
        <name>Zn(2+)</name>
        <dbReference type="ChEBI" id="CHEBI:29105"/>
    </cofactor>
    <text evidence="4">Binds 2 Zn(2+) ions per subunit.</text>
</comment>
<keyword evidence="3 4" id="KW-0862">Zinc</keyword>
<organism evidence="6 7">
    <name type="scientific">Halomarina ordinaria</name>
    <dbReference type="NCBI Taxonomy" id="3033939"/>
    <lineage>
        <taxon>Archaea</taxon>
        <taxon>Methanobacteriati</taxon>
        <taxon>Methanobacteriota</taxon>
        <taxon>Stenosarchaea group</taxon>
        <taxon>Halobacteria</taxon>
        <taxon>Halobacteriales</taxon>
        <taxon>Natronomonadaceae</taxon>
        <taxon>Halomarina</taxon>
    </lineage>
</organism>
<evidence type="ECO:0000256" key="5">
    <source>
        <dbReference type="SAM" id="MobiDB-lite"/>
    </source>
</evidence>
<dbReference type="GO" id="GO:0051499">
    <property type="term" value="F:D-aminoacyl-tRNA deacylase activity"/>
    <property type="evidence" value="ECO:0007669"/>
    <property type="project" value="UniProtKB-UniRule"/>
</dbReference>
<keyword evidence="2 4" id="KW-0378">Hydrolase</keyword>
<dbReference type="RefSeq" id="WP_304448094.1">
    <property type="nucleotide sequence ID" value="NZ_JARRAH010000001.1"/>
</dbReference>
<keyword evidence="1 4" id="KW-0479">Metal-binding</keyword>
<protein>
    <recommendedName>
        <fullName evidence="4">D-aminoacyl-tRNA deacylase</fullName>
        <ecNumber evidence="4">3.1.1.96</ecNumber>
    </recommendedName>
</protein>
<name>A0ABD5UCF3_9EURY</name>
<evidence type="ECO:0000256" key="1">
    <source>
        <dbReference type="ARBA" id="ARBA00022723"/>
    </source>
</evidence>
<dbReference type="NCBIfam" id="NF011435">
    <property type="entry name" value="PRK14866.1-1"/>
    <property type="match status" value="1"/>
</dbReference>
<comment type="catalytic activity">
    <reaction evidence="4">
        <text>a D-aminoacyl-tRNA + H2O = a tRNA + a D-alpha-amino acid + H(+)</text>
        <dbReference type="Rhea" id="RHEA:13953"/>
        <dbReference type="Rhea" id="RHEA-COMP:10123"/>
        <dbReference type="Rhea" id="RHEA-COMP:10124"/>
        <dbReference type="ChEBI" id="CHEBI:15377"/>
        <dbReference type="ChEBI" id="CHEBI:15378"/>
        <dbReference type="ChEBI" id="CHEBI:59871"/>
        <dbReference type="ChEBI" id="CHEBI:78442"/>
        <dbReference type="ChEBI" id="CHEBI:79333"/>
        <dbReference type="EC" id="3.1.1.96"/>
    </reaction>
</comment>
<evidence type="ECO:0000256" key="3">
    <source>
        <dbReference type="ARBA" id="ARBA00022833"/>
    </source>
</evidence>
<comment type="subunit">
    <text evidence="4">Monomer.</text>
</comment>
<reference evidence="6 7" key="1">
    <citation type="journal article" date="2019" name="Int. J. Syst. Evol. Microbiol.">
        <title>The Global Catalogue of Microorganisms (GCM) 10K type strain sequencing project: providing services to taxonomists for standard genome sequencing and annotation.</title>
        <authorList>
            <consortium name="The Broad Institute Genomics Platform"/>
            <consortium name="The Broad Institute Genome Sequencing Center for Infectious Disease"/>
            <person name="Wu L."/>
            <person name="Ma J."/>
        </authorList>
    </citation>
    <scope>NUCLEOTIDE SEQUENCE [LARGE SCALE GENOMIC DNA]</scope>
    <source>
        <strain evidence="6 7">PSRA2</strain>
    </source>
</reference>
<sequence>MLGIVVSRADSASVHIGERILEAADWTATEDDSRPDADGGGTVHRLPDAELRTFEEWHLHLDDAEAAFTDPDLLVFASRHAGETGPLLTAHHTGNFGRAEHGGADRSFARAAPNAHERVLAAFREYAPEGYDVGMECTHHGPTGVETPSLFVELGSDEAQWTDPAGARAVARAVLDLRGTAPDRERTLVGFGGGHYAPRFERVVRETDWAVGHLGADWSLADLGPAKAHADVVDAVFERSGATRALVEGDHPHLVDVVTDLGYDLVSETWARETTGVPLDLVARLEREVATVEEGLRFGERTAEGAALETVALPEALLAEANGIDREGVLAAVRDRTAAVTTEENGTRLAERVVVPAGEREAVVEVLVGTLREKYDEVRRDGGAVVAREVAFDPALAREAGVPEGPAFGRLAEGRSVEVDGETVAPAAVSRERERRFPFPAASDGRQTNGER</sequence>
<comment type="similarity">
    <text evidence="4">Belongs to the DtdA deacylase family.</text>
</comment>
<dbReference type="Gene3D" id="3.40.630.50">
    <property type="entry name" value="AF0625-like"/>
    <property type="match status" value="1"/>
</dbReference>
<dbReference type="EC" id="3.1.1.96" evidence="4"/>
<dbReference type="PANTHER" id="PTHR34667">
    <property type="entry name" value="D-AMINOACYL-TRNA DEACYLASE"/>
    <property type="match status" value="1"/>
</dbReference>
<dbReference type="SUPFAM" id="SSF142535">
    <property type="entry name" value="AF0625-like"/>
    <property type="match status" value="1"/>
</dbReference>
<accession>A0ABD5UCF3</accession>
<dbReference type="InterPro" id="IPR007508">
    <property type="entry name" value="DtdA"/>
</dbReference>